<organism evidence="4 5">
    <name type="scientific">Carya illinoinensis</name>
    <name type="common">Pecan</name>
    <dbReference type="NCBI Taxonomy" id="32201"/>
    <lineage>
        <taxon>Eukaryota</taxon>
        <taxon>Viridiplantae</taxon>
        <taxon>Streptophyta</taxon>
        <taxon>Embryophyta</taxon>
        <taxon>Tracheophyta</taxon>
        <taxon>Spermatophyta</taxon>
        <taxon>Magnoliopsida</taxon>
        <taxon>eudicotyledons</taxon>
        <taxon>Gunneridae</taxon>
        <taxon>Pentapetalae</taxon>
        <taxon>rosids</taxon>
        <taxon>fabids</taxon>
        <taxon>Fagales</taxon>
        <taxon>Juglandaceae</taxon>
        <taxon>Carya</taxon>
    </lineage>
</organism>
<evidence type="ECO:0000313" key="4">
    <source>
        <dbReference type="EMBL" id="KAG6641995.1"/>
    </source>
</evidence>
<dbReference type="InterPro" id="IPR006501">
    <property type="entry name" value="Pectinesterase_inhib_dom"/>
</dbReference>
<evidence type="ECO:0000313" key="5">
    <source>
        <dbReference type="Proteomes" id="UP000811609"/>
    </source>
</evidence>
<evidence type="ECO:0000256" key="2">
    <source>
        <dbReference type="SAM" id="SignalP"/>
    </source>
</evidence>
<dbReference type="EMBL" id="CM031817">
    <property type="protein sequence ID" value="KAG6641995.1"/>
    <property type="molecule type" value="Genomic_DNA"/>
</dbReference>
<feature type="domain" description="Pectinesterase inhibitor" evidence="3">
    <location>
        <begin position="30"/>
        <end position="174"/>
    </location>
</feature>
<dbReference type="PANTHER" id="PTHR35357:SF8">
    <property type="entry name" value="OS01G0111000 PROTEIN"/>
    <property type="match status" value="1"/>
</dbReference>
<feature type="chain" id="PRO_5035945481" description="Pectinesterase inhibitor domain-containing protein" evidence="2">
    <location>
        <begin position="27"/>
        <end position="178"/>
    </location>
</feature>
<dbReference type="GO" id="GO:0004857">
    <property type="term" value="F:enzyme inhibitor activity"/>
    <property type="evidence" value="ECO:0007669"/>
    <property type="project" value="InterPro"/>
</dbReference>
<sequence>MKMLTFSLCLSLLFSILIFIDPSSYAADFQPTKLVNKVCNQTSNYNFCVESLYTDSRTHKAERYELAYVAFRLASFKATSTKDHIAKLLNNNATAGQSHHLQRCSRVYKKAVSALAEAYGDLDSESFYMLVGLSNHAAHAAADCQATLKGTRLLSPLTAMNEVFKVLCEICVAVSRLF</sequence>
<keyword evidence="5" id="KW-1185">Reference proteome</keyword>
<reference evidence="4" key="1">
    <citation type="submission" date="2020-12" db="EMBL/GenBank/DDBJ databases">
        <title>WGS assembly of Carya illinoinensis cv. Pawnee.</title>
        <authorList>
            <person name="Platts A."/>
            <person name="Shu S."/>
            <person name="Wright S."/>
            <person name="Barry K."/>
            <person name="Edger P."/>
            <person name="Pires J.C."/>
            <person name="Schmutz J."/>
        </authorList>
    </citation>
    <scope>NUCLEOTIDE SEQUENCE</scope>
    <source>
        <tissue evidence="4">Leaf</tissue>
    </source>
</reference>
<name>A0A8T1PGD5_CARIL</name>
<feature type="signal peptide" evidence="2">
    <location>
        <begin position="1"/>
        <end position="26"/>
    </location>
</feature>
<evidence type="ECO:0000256" key="1">
    <source>
        <dbReference type="ARBA" id="ARBA00022729"/>
    </source>
</evidence>
<dbReference type="Pfam" id="PF04043">
    <property type="entry name" value="PMEI"/>
    <property type="match status" value="1"/>
</dbReference>
<dbReference type="NCBIfam" id="TIGR01614">
    <property type="entry name" value="PME_inhib"/>
    <property type="match status" value="1"/>
</dbReference>
<gene>
    <name evidence="4" type="ORF">CIPAW_09G112600</name>
</gene>
<dbReference type="CDD" id="cd14859">
    <property type="entry name" value="PMEI_like"/>
    <property type="match status" value="1"/>
</dbReference>
<dbReference type="SMART" id="SM00856">
    <property type="entry name" value="PMEI"/>
    <property type="match status" value="1"/>
</dbReference>
<protein>
    <recommendedName>
        <fullName evidence="3">Pectinesterase inhibitor domain-containing protein</fullName>
    </recommendedName>
</protein>
<evidence type="ECO:0000259" key="3">
    <source>
        <dbReference type="SMART" id="SM00856"/>
    </source>
</evidence>
<dbReference type="PANTHER" id="PTHR35357">
    <property type="entry name" value="OS02G0537100 PROTEIN"/>
    <property type="match status" value="1"/>
</dbReference>
<dbReference type="Proteomes" id="UP000811609">
    <property type="component" value="Chromosome 9"/>
</dbReference>
<keyword evidence="1 2" id="KW-0732">Signal</keyword>
<accession>A0A8T1PGD5</accession>
<comment type="caution">
    <text evidence="4">The sequence shown here is derived from an EMBL/GenBank/DDBJ whole genome shotgun (WGS) entry which is preliminary data.</text>
</comment>
<proteinExistence type="predicted"/>
<dbReference type="AlphaFoldDB" id="A0A8T1PGD5"/>